<dbReference type="AlphaFoldDB" id="A0A6G1HI42"/>
<evidence type="ECO:0000313" key="1">
    <source>
        <dbReference type="EMBL" id="KAF2395529.1"/>
    </source>
</evidence>
<evidence type="ECO:0000313" key="2">
    <source>
        <dbReference type="Proteomes" id="UP000799640"/>
    </source>
</evidence>
<organism evidence="1 2">
    <name type="scientific">Trichodelitschia bisporula</name>
    <dbReference type="NCBI Taxonomy" id="703511"/>
    <lineage>
        <taxon>Eukaryota</taxon>
        <taxon>Fungi</taxon>
        <taxon>Dikarya</taxon>
        <taxon>Ascomycota</taxon>
        <taxon>Pezizomycotina</taxon>
        <taxon>Dothideomycetes</taxon>
        <taxon>Dothideomycetes incertae sedis</taxon>
        <taxon>Phaeotrichales</taxon>
        <taxon>Phaeotrichaceae</taxon>
        <taxon>Trichodelitschia</taxon>
    </lineage>
</organism>
<protein>
    <submittedName>
        <fullName evidence="1">Uncharacterized protein</fullName>
    </submittedName>
</protein>
<sequence>MDSSPPAAHLTIVTRVPSHPLYHPISLTLHSAPQHSPCNPRLLLPRPTHAVFPHTTAAGPWCEYQDDPPIAGHAGMCASPACGHPDTQRRRTRPRTAAGLYLSLTALY</sequence>
<dbReference type="Proteomes" id="UP000799640">
    <property type="component" value="Unassembled WGS sequence"/>
</dbReference>
<keyword evidence="2" id="KW-1185">Reference proteome</keyword>
<gene>
    <name evidence="1" type="ORF">EJ06DRAFT_269561</name>
</gene>
<accession>A0A6G1HI42</accession>
<name>A0A6G1HI42_9PEZI</name>
<proteinExistence type="predicted"/>
<reference evidence="1" key="1">
    <citation type="journal article" date="2020" name="Stud. Mycol.">
        <title>101 Dothideomycetes genomes: a test case for predicting lifestyles and emergence of pathogens.</title>
        <authorList>
            <person name="Haridas S."/>
            <person name="Albert R."/>
            <person name="Binder M."/>
            <person name="Bloem J."/>
            <person name="Labutti K."/>
            <person name="Salamov A."/>
            <person name="Andreopoulos B."/>
            <person name="Baker S."/>
            <person name="Barry K."/>
            <person name="Bills G."/>
            <person name="Bluhm B."/>
            <person name="Cannon C."/>
            <person name="Castanera R."/>
            <person name="Culley D."/>
            <person name="Daum C."/>
            <person name="Ezra D."/>
            <person name="Gonzalez J."/>
            <person name="Henrissat B."/>
            <person name="Kuo A."/>
            <person name="Liang C."/>
            <person name="Lipzen A."/>
            <person name="Lutzoni F."/>
            <person name="Magnuson J."/>
            <person name="Mondo S."/>
            <person name="Nolan M."/>
            <person name="Ohm R."/>
            <person name="Pangilinan J."/>
            <person name="Park H.-J."/>
            <person name="Ramirez L."/>
            <person name="Alfaro M."/>
            <person name="Sun H."/>
            <person name="Tritt A."/>
            <person name="Yoshinaga Y."/>
            <person name="Zwiers L.-H."/>
            <person name="Turgeon B."/>
            <person name="Goodwin S."/>
            <person name="Spatafora J."/>
            <person name="Crous P."/>
            <person name="Grigoriev I."/>
        </authorList>
    </citation>
    <scope>NUCLEOTIDE SEQUENCE</scope>
    <source>
        <strain evidence="1">CBS 262.69</strain>
    </source>
</reference>
<dbReference type="EMBL" id="ML996714">
    <property type="protein sequence ID" value="KAF2395529.1"/>
    <property type="molecule type" value="Genomic_DNA"/>
</dbReference>